<comment type="subcellular location">
    <subcellularLocation>
        <location evidence="1 8">Nucleus</location>
    </subcellularLocation>
</comment>
<feature type="domain" description="Homeobox" evidence="10">
    <location>
        <begin position="403"/>
        <end position="466"/>
    </location>
</feature>
<comment type="similarity">
    <text evidence="2">Belongs to the TALE/BELL homeobox family.</text>
</comment>
<dbReference type="CDD" id="cd00086">
    <property type="entry name" value="homeodomain"/>
    <property type="match status" value="1"/>
</dbReference>
<dbReference type="Gene3D" id="1.10.10.60">
    <property type="entry name" value="Homeodomain-like"/>
    <property type="match status" value="1"/>
</dbReference>
<reference evidence="11" key="2">
    <citation type="submission" date="2023-05" db="EMBL/GenBank/DDBJ databases">
        <authorList>
            <person name="Schelkunov M.I."/>
        </authorList>
    </citation>
    <scope>NUCLEOTIDE SEQUENCE</scope>
    <source>
        <strain evidence="11">Hsosn_3</strain>
        <tissue evidence="11">Leaf</tissue>
    </source>
</reference>
<dbReference type="InterPro" id="IPR050224">
    <property type="entry name" value="TALE_homeobox"/>
</dbReference>
<feature type="region of interest" description="Disordered" evidence="9">
    <location>
        <begin position="642"/>
        <end position="661"/>
    </location>
</feature>
<dbReference type="InterPro" id="IPR006563">
    <property type="entry name" value="POX_dom"/>
</dbReference>
<dbReference type="PANTHER" id="PTHR11850">
    <property type="entry name" value="HOMEOBOX PROTEIN TRANSCRIPTION FACTORS"/>
    <property type="match status" value="1"/>
</dbReference>
<dbReference type="GO" id="GO:0006355">
    <property type="term" value="P:regulation of DNA-templated transcription"/>
    <property type="evidence" value="ECO:0007669"/>
    <property type="project" value="InterPro"/>
</dbReference>
<keyword evidence="6" id="KW-0804">Transcription</keyword>
<feature type="region of interest" description="Disordered" evidence="9">
    <location>
        <begin position="479"/>
        <end position="533"/>
    </location>
</feature>
<dbReference type="Pfam" id="PF07526">
    <property type="entry name" value="POX"/>
    <property type="match status" value="1"/>
</dbReference>
<keyword evidence="5 8" id="KW-0371">Homeobox</keyword>
<sequence>MATYFPNSSNERDSGPIHYLREPLLNSYSETPVLPGNVMMYMNYPSSSGSYSDTLAGNSQHQNARIDHPSVEALQSSISRQEFISNLGVSRASGHDLSVWRDGRNEMLLMQTMGGVNNTLNRGQDLQGQGLSLSLSPQLPSGLQISSLHGSNPDHGFSSFLSPHTSLGDDFDRNGTLRDDETSQNRQSRNAEYILPDVLGSSSALLKADVSSFGMQNILRNVPKSKYLKAAQQLLDEVVNVRKALKQHDRKKDLVEDCVDVDRASNDVTSVSPAAGQDSNINGPSELTAAEKHELQNKMAKLLSMLDEVDRRYKQYFHQMQIVASSFDVISGSGAAKPYTALALQTISCQFRCLRDAINGQIRVTRVSLREQDGSAVGISRLRYVDQQLRQQRALQQLGVMQQHTWRPQRGLPESSVSILRAWLFEHFLHPYPKDSEKIVLARQTGLTRSQVSNWFINARVRLWKPMVEEMYKEEAGDGEMECYSPSDIAPNATKGDSKTSETRGVDLQNTATSSANEKSVIEQFSESRPGHVPDVDMVGSCTQSSFQMLNHGELEMNPSRVGIDECNVYTNTMARPNGSDNKFLDAYHVPEFGRFGNGNGVSLTLGLQHREDGSMPVSVGTHPNFVTMRQEDVYIGFDSTDSENRQHRLGSSQSWHDFVA</sequence>
<evidence type="ECO:0000259" key="10">
    <source>
        <dbReference type="PROSITE" id="PS50071"/>
    </source>
</evidence>
<comment type="caution">
    <text evidence="11">The sequence shown here is derived from an EMBL/GenBank/DDBJ whole genome shotgun (WGS) entry which is preliminary data.</text>
</comment>
<dbReference type="Proteomes" id="UP001237642">
    <property type="component" value="Unassembled WGS sequence"/>
</dbReference>
<evidence type="ECO:0000313" key="12">
    <source>
        <dbReference type="Proteomes" id="UP001237642"/>
    </source>
</evidence>
<dbReference type="AlphaFoldDB" id="A0AAD8NBN1"/>
<reference evidence="11" key="1">
    <citation type="submission" date="2023-02" db="EMBL/GenBank/DDBJ databases">
        <title>Genome of toxic invasive species Heracleum sosnowskyi carries increased number of genes despite the absence of recent whole-genome duplications.</title>
        <authorList>
            <person name="Schelkunov M."/>
            <person name="Shtratnikova V."/>
            <person name="Makarenko M."/>
            <person name="Klepikova A."/>
            <person name="Omelchenko D."/>
            <person name="Novikova G."/>
            <person name="Obukhova E."/>
            <person name="Bogdanov V."/>
            <person name="Penin A."/>
            <person name="Logacheva M."/>
        </authorList>
    </citation>
    <scope>NUCLEOTIDE SEQUENCE</scope>
    <source>
        <strain evidence="11">Hsosn_3</strain>
        <tissue evidence="11">Leaf</tissue>
    </source>
</reference>
<protein>
    <submittedName>
        <fullName evidence="11">BEL1-like homeodomain protein 6</fullName>
    </submittedName>
</protein>
<evidence type="ECO:0000256" key="3">
    <source>
        <dbReference type="ARBA" id="ARBA00023015"/>
    </source>
</evidence>
<keyword evidence="7 8" id="KW-0539">Nucleus</keyword>
<proteinExistence type="inferred from homology"/>
<evidence type="ECO:0000256" key="4">
    <source>
        <dbReference type="ARBA" id="ARBA00023125"/>
    </source>
</evidence>
<feature type="DNA-binding region" description="Homeobox" evidence="8">
    <location>
        <begin position="405"/>
        <end position="467"/>
    </location>
</feature>
<feature type="compositionally biased region" description="Polar residues" evidence="9">
    <location>
        <begin position="508"/>
        <end position="527"/>
    </location>
</feature>
<dbReference type="GO" id="GO:0005634">
    <property type="term" value="C:nucleus"/>
    <property type="evidence" value="ECO:0007669"/>
    <property type="project" value="UniProtKB-SubCell"/>
</dbReference>
<feature type="compositionally biased region" description="Polar residues" evidence="9">
    <location>
        <begin position="650"/>
        <end position="661"/>
    </location>
</feature>
<evidence type="ECO:0000256" key="8">
    <source>
        <dbReference type="PROSITE-ProRule" id="PRU00108"/>
    </source>
</evidence>
<keyword evidence="4 8" id="KW-0238">DNA-binding</keyword>
<evidence type="ECO:0000256" key="9">
    <source>
        <dbReference type="SAM" id="MobiDB-lite"/>
    </source>
</evidence>
<dbReference type="GO" id="GO:0003677">
    <property type="term" value="F:DNA binding"/>
    <property type="evidence" value="ECO:0007669"/>
    <property type="project" value="UniProtKB-UniRule"/>
</dbReference>
<gene>
    <name evidence="11" type="ORF">POM88_002296</name>
</gene>
<dbReference type="SUPFAM" id="SSF46689">
    <property type="entry name" value="Homeodomain-like"/>
    <property type="match status" value="1"/>
</dbReference>
<evidence type="ECO:0000256" key="1">
    <source>
        <dbReference type="ARBA" id="ARBA00004123"/>
    </source>
</evidence>
<keyword evidence="3" id="KW-0805">Transcription regulation</keyword>
<evidence type="ECO:0000256" key="7">
    <source>
        <dbReference type="ARBA" id="ARBA00023242"/>
    </source>
</evidence>
<feature type="compositionally biased region" description="Basic and acidic residues" evidence="9">
    <location>
        <begin position="496"/>
        <end position="505"/>
    </location>
</feature>
<dbReference type="InterPro" id="IPR008422">
    <property type="entry name" value="KN_HD"/>
</dbReference>
<dbReference type="Pfam" id="PF05920">
    <property type="entry name" value="Homeobox_KN"/>
    <property type="match status" value="1"/>
</dbReference>
<evidence type="ECO:0000256" key="6">
    <source>
        <dbReference type="ARBA" id="ARBA00023163"/>
    </source>
</evidence>
<evidence type="ECO:0000256" key="2">
    <source>
        <dbReference type="ARBA" id="ARBA00006454"/>
    </source>
</evidence>
<keyword evidence="12" id="KW-1185">Reference proteome</keyword>
<name>A0AAD8NBN1_9APIA</name>
<dbReference type="SMART" id="SM00574">
    <property type="entry name" value="POX"/>
    <property type="match status" value="1"/>
</dbReference>
<dbReference type="InterPro" id="IPR009057">
    <property type="entry name" value="Homeodomain-like_sf"/>
</dbReference>
<organism evidence="11 12">
    <name type="scientific">Heracleum sosnowskyi</name>
    <dbReference type="NCBI Taxonomy" id="360622"/>
    <lineage>
        <taxon>Eukaryota</taxon>
        <taxon>Viridiplantae</taxon>
        <taxon>Streptophyta</taxon>
        <taxon>Embryophyta</taxon>
        <taxon>Tracheophyta</taxon>
        <taxon>Spermatophyta</taxon>
        <taxon>Magnoliopsida</taxon>
        <taxon>eudicotyledons</taxon>
        <taxon>Gunneridae</taxon>
        <taxon>Pentapetalae</taxon>
        <taxon>asterids</taxon>
        <taxon>campanulids</taxon>
        <taxon>Apiales</taxon>
        <taxon>Apiaceae</taxon>
        <taxon>Apioideae</taxon>
        <taxon>apioid superclade</taxon>
        <taxon>Tordylieae</taxon>
        <taxon>Tordyliinae</taxon>
        <taxon>Heracleum</taxon>
    </lineage>
</organism>
<dbReference type="InterPro" id="IPR001356">
    <property type="entry name" value="HD"/>
</dbReference>
<evidence type="ECO:0000313" key="11">
    <source>
        <dbReference type="EMBL" id="KAK1402691.1"/>
    </source>
</evidence>
<dbReference type="EMBL" id="JAUIZM010000001">
    <property type="protein sequence ID" value="KAK1402691.1"/>
    <property type="molecule type" value="Genomic_DNA"/>
</dbReference>
<accession>A0AAD8NBN1</accession>
<feature type="compositionally biased region" description="Basic and acidic residues" evidence="9">
    <location>
        <begin position="170"/>
        <end position="183"/>
    </location>
</feature>
<evidence type="ECO:0000256" key="5">
    <source>
        <dbReference type="ARBA" id="ARBA00023155"/>
    </source>
</evidence>
<dbReference type="SMART" id="SM00389">
    <property type="entry name" value="HOX"/>
    <property type="match status" value="1"/>
</dbReference>
<dbReference type="PROSITE" id="PS50071">
    <property type="entry name" value="HOMEOBOX_2"/>
    <property type="match status" value="1"/>
</dbReference>
<feature type="region of interest" description="Disordered" evidence="9">
    <location>
        <begin position="168"/>
        <end position="188"/>
    </location>
</feature>